<dbReference type="CDD" id="cd02980">
    <property type="entry name" value="TRX_Fd_family"/>
    <property type="match status" value="1"/>
</dbReference>
<dbReference type="PROSITE" id="PS51379">
    <property type="entry name" value="4FE4S_FER_2"/>
    <property type="match status" value="2"/>
</dbReference>
<evidence type="ECO:0000313" key="7">
    <source>
        <dbReference type="EMBL" id="MDE4908693.1"/>
    </source>
</evidence>
<dbReference type="Gene3D" id="3.30.70.20">
    <property type="match status" value="2"/>
</dbReference>
<dbReference type="GO" id="GO:0051539">
    <property type="term" value="F:4 iron, 4 sulfur cluster binding"/>
    <property type="evidence" value="ECO:0007669"/>
    <property type="project" value="UniProtKB-KW"/>
</dbReference>
<dbReference type="SUPFAM" id="SSF54862">
    <property type="entry name" value="4Fe-4S ferredoxins"/>
    <property type="match status" value="1"/>
</dbReference>
<dbReference type="InterPro" id="IPR017896">
    <property type="entry name" value="4Fe4S_Fe-S-bd"/>
</dbReference>
<dbReference type="PANTHER" id="PTHR43578:SF3">
    <property type="entry name" value="NADH-QUINONE OXIDOREDUCTASE SUBUNIT F"/>
    <property type="match status" value="1"/>
</dbReference>
<keyword evidence="5" id="KW-0411">Iron-sulfur</keyword>
<dbReference type="AlphaFoldDB" id="A0A9Q4KUQ2"/>
<dbReference type="SUPFAM" id="SSF142019">
    <property type="entry name" value="Nqo1 FMN-binding domain-like"/>
    <property type="match status" value="1"/>
</dbReference>
<dbReference type="Gene3D" id="6.10.250.1450">
    <property type="match status" value="1"/>
</dbReference>
<reference evidence="7" key="1">
    <citation type="submission" date="2022-01" db="EMBL/GenBank/DDBJ databases">
        <title>Draft genome of Methanogenium marinum DSM 15558.</title>
        <authorList>
            <person name="Chen S.-C."/>
            <person name="You Y.-T."/>
        </authorList>
    </citation>
    <scope>NUCLEOTIDE SEQUENCE</scope>
    <source>
        <strain evidence="7">DSM 15558</strain>
    </source>
</reference>
<dbReference type="Gene3D" id="3.40.30.10">
    <property type="entry name" value="Glutaredoxin"/>
    <property type="match status" value="1"/>
</dbReference>
<dbReference type="PROSITE" id="PS00198">
    <property type="entry name" value="4FE4S_FER_1"/>
    <property type="match status" value="1"/>
</dbReference>
<dbReference type="InterPro" id="IPR019575">
    <property type="entry name" value="Nuop51_4Fe4S-bd"/>
</dbReference>
<dbReference type="Gene3D" id="3.10.20.600">
    <property type="match status" value="1"/>
</dbReference>
<accession>A0A9Q4KUQ2</accession>
<dbReference type="InterPro" id="IPR037207">
    <property type="entry name" value="Nuop51_4Fe4S-bd_sf"/>
</dbReference>
<evidence type="ECO:0000256" key="3">
    <source>
        <dbReference type="ARBA" id="ARBA00022723"/>
    </source>
</evidence>
<dbReference type="InterPro" id="IPR017900">
    <property type="entry name" value="4Fe4S_Fe_S_CS"/>
</dbReference>
<comment type="caution">
    <text evidence="7">The sequence shown here is derived from an EMBL/GenBank/DDBJ whole genome shotgun (WGS) entry which is preliminary data.</text>
</comment>
<evidence type="ECO:0000256" key="5">
    <source>
        <dbReference type="ARBA" id="ARBA00023014"/>
    </source>
</evidence>
<dbReference type="Pfam" id="PF01512">
    <property type="entry name" value="Complex1_51K"/>
    <property type="match status" value="1"/>
</dbReference>
<evidence type="ECO:0000256" key="1">
    <source>
        <dbReference type="ARBA" id="ARBA00007523"/>
    </source>
</evidence>
<dbReference type="Pfam" id="PF13237">
    <property type="entry name" value="Fer4_10"/>
    <property type="match status" value="1"/>
</dbReference>
<dbReference type="Pfam" id="PF01257">
    <property type="entry name" value="2Fe-2S_thioredx"/>
    <property type="match status" value="1"/>
</dbReference>
<dbReference type="InterPro" id="IPR037225">
    <property type="entry name" value="Nuo51_FMN-bd_sf"/>
</dbReference>
<keyword evidence="3" id="KW-0479">Metal-binding</keyword>
<dbReference type="GO" id="GO:0016491">
    <property type="term" value="F:oxidoreductase activity"/>
    <property type="evidence" value="ECO:0007669"/>
    <property type="project" value="UniProtKB-ARBA"/>
</dbReference>
<dbReference type="Pfam" id="PF10589">
    <property type="entry name" value="NADH_4Fe-4S"/>
    <property type="match status" value="1"/>
</dbReference>
<dbReference type="SMART" id="SM00928">
    <property type="entry name" value="NADH_4Fe-4S"/>
    <property type="match status" value="1"/>
</dbReference>
<dbReference type="GO" id="GO:0046872">
    <property type="term" value="F:metal ion binding"/>
    <property type="evidence" value="ECO:0007669"/>
    <property type="project" value="UniProtKB-KW"/>
</dbReference>
<proteinExistence type="inferred from homology"/>
<gene>
    <name evidence="7" type="ORF">L0665_08755</name>
</gene>
<keyword evidence="8" id="KW-1185">Reference proteome</keyword>
<dbReference type="SUPFAM" id="SSF52833">
    <property type="entry name" value="Thioredoxin-like"/>
    <property type="match status" value="1"/>
</dbReference>
<comment type="similarity">
    <text evidence="1">Belongs to the complex I 51 kDa subunit family.</text>
</comment>
<dbReference type="PANTHER" id="PTHR43578">
    <property type="entry name" value="NADH-QUINONE OXIDOREDUCTASE SUBUNIT F"/>
    <property type="match status" value="1"/>
</dbReference>
<dbReference type="InterPro" id="IPR036249">
    <property type="entry name" value="Thioredoxin-like_sf"/>
</dbReference>
<dbReference type="SUPFAM" id="SSF142984">
    <property type="entry name" value="Nqo1 middle domain-like"/>
    <property type="match status" value="1"/>
</dbReference>
<evidence type="ECO:0000256" key="4">
    <source>
        <dbReference type="ARBA" id="ARBA00023004"/>
    </source>
</evidence>
<dbReference type="SUPFAM" id="SSF140490">
    <property type="entry name" value="Nqo1C-terminal domain-like"/>
    <property type="match status" value="1"/>
</dbReference>
<dbReference type="InterPro" id="IPR011538">
    <property type="entry name" value="Nuo51_FMN-bd"/>
</dbReference>
<dbReference type="Gene3D" id="3.40.50.11540">
    <property type="entry name" value="NADH-ubiquinone oxidoreductase 51kDa subunit"/>
    <property type="match status" value="1"/>
</dbReference>
<feature type="domain" description="4Fe-4S ferredoxin-type" evidence="6">
    <location>
        <begin position="590"/>
        <end position="619"/>
    </location>
</feature>
<dbReference type="Gene3D" id="1.20.1440.230">
    <property type="entry name" value="NADH-ubiquinone oxidoreductase 51kDa subunit, iron-sulphur binding domain"/>
    <property type="match status" value="1"/>
</dbReference>
<dbReference type="RefSeq" id="WP_274925311.1">
    <property type="nucleotide sequence ID" value="NZ_JAKELO010000002.1"/>
</dbReference>
<evidence type="ECO:0000259" key="6">
    <source>
        <dbReference type="PROSITE" id="PS51379"/>
    </source>
</evidence>
<dbReference type="FunFam" id="1.20.1440.230:FF:000001">
    <property type="entry name" value="Mitochondrial NADH dehydrogenase flavoprotein 1"/>
    <property type="match status" value="1"/>
</dbReference>
<evidence type="ECO:0000256" key="2">
    <source>
        <dbReference type="ARBA" id="ARBA00022485"/>
    </source>
</evidence>
<dbReference type="EMBL" id="JAKELO010000002">
    <property type="protein sequence ID" value="MDE4908693.1"/>
    <property type="molecule type" value="Genomic_DNA"/>
</dbReference>
<dbReference type="Proteomes" id="UP001143747">
    <property type="component" value="Unassembled WGS sequence"/>
</dbReference>
<name>A0A9Q4KUQ2_9EURY</name>
<keyword evidence="2" id="KW-0004">4Fe-4S</keyword>
<sequence>MKLNNPRALEEYRVSLPPKGGGAPVRVRVCAGTGCIASGSQAVYDAFVREAENHGMTIGVDFAADTTGCHGFCENGPIVQIDPANIFYQHVTPDDVPEIFEKTIREGESVERLLYRDAATKKRCKSEGEIPFYTHQQRIVLQRTGHIDPTDINDYIREDGYSGLVKALSFSPKEVVDEVIKSGLRGRGGGGFPTGTKWESARIVESEKKYVVANGDEGDPGAFMNRSLMEGDPHSIIEGMIIGAWAVGAGNGYIYVRDEYPLAVSNLRRAIVEAQRLGLLGTDILGSGFDFDIEITRGGGAFVCGESTALMASIEGMAGVPRVKYIRSTEKGLWDAPAVLNNVETWSDIPRIILNGAAWYAGIGTENNSGTKVFSLVGKIKNSGLVEVPLGTPLRKIIFDIGGGVMNNREFKAVQSGGPSGGCLPASKLDTPVDFDHLKEAGAMMGSGGLIIMDDHTCMVNVAQYFIDFLVGECCGKCTPCREGLHAMQVLLHGLTSGTARPGDVALLREIAESVRDTSLCGLGQTSANPVLSTMKFFPEEYEEHEKEGFCRAGVCSGLYAVSIDPETCTGCGMCARVCPANAISGEKKQVHVVDHALCITCGSCVDACRFNAILIERGNSND</sequence>
<organism evidence="7 8">
    <name type="scientific">Methanogenium marinum</name>
    <dbReference type="NCBI Taxonomy" id="348610"/>
    <lineage>
        <taxon>Archaea</taxon>
        <taxon>Methanobacteriati</taxon>
        <taxon>Methanobacteriota</taxon>
        <taxon>Stenosarchaea group</taxon>
        <taxon>Methanomicrobia</taxon>
        <taxon>Methanomicrobiales</taxon>
        <taxon>Methanomicrobiaceae</taxon>
        <taxon>Methanogenium</taxon>
    </lineage>
</organism>
<protein>
    <submittedName>
        <fullName evidence="7">4Fe-4S binding protein</fullName>
    </submittedName>
</protein>
<keyword evidence="4" id="KW-0408">Iron</keyword>
<feature type="domain" description="4Fe-4S ferredoxin-type" evidence="6">
    <location>
        <begin position="560"/>
        <end position="589"/>
    </location>
</feature>
<evidence type="ECO:0000313" key="8">
    <source>
        <dbReference type="Proteomes" id="UP001143747"/>
    </source>
</evidence>